<dbReference type="Pfam" id="PF10939">
    <property type="entry name" value="DUF2631"/>
    <property type="match status" value="1"/>
</dbReference>
<dbReference type="AlphaFoldDB" id="A0A3G6J7I8"/>
<gene>
    <name evidence="2" type="ORF">CCHOA_07285</name>
</gene>
<dbReference type="EMBL" id="CP033896">
    <property type="protein sequence ID" value="AZA13849.1"/>
    <property type="molecule type" value="Genomic_DNA"/>
</dbReference>
<keyword evidence="1" id="KW-0472">Membrane</keyword>
<reference evidence="2 3" key="1">
    <citation type="submission" date="2018-11" db="EMBL/GenBank/DDBJ databases">
        <authorList>
            <person name="Kleinhagauer T."/>
            <person name="Glaeser S.P."/>
            <person name="Spergser J."/>
            <person name="Ruckert C."/>
            <person name="Kaempfer P."/>
            <person name="Busse H.-J."/>
        </authorList>
    </citation>
    <scope>NUCLEOTIDE SEQUENCE [LARGE SCALE GENOMIC DNA]</scope>
    <source>
        <strain evidence="2 3">200CH</strain>
    </source>
</reference>
<name>A0A3G6J7I8_9CORY</name>
<feature type="transmembrane region" description="Helical" evidence="1">
    <location>
        <begin position="35"/>
        <end position="53"/>
    </location>
</feature>
<organism evidence="2 3">
    <name type="scientific">Corynebacterium choanae</name>
    <dbReference type="NCBI Taxonomy" id="1862358"/>
    <lineage>
        <taxon>Bacteria</taxon>
        <taxon>Bacillati</taxon>
        <taxon>Actinomycetota</taxon>
        <taxon>Actinomycetes</taxon>
        <taxon>Mycobacteriales</taxon>
        <taxon>Corynebacteriaceae</taxon>
        <taxon>Corynebacterium</taxon>
    </lineage>
</organism>
<evidence type="ECO:0000313" key="3">
    <source>
        <dbReference type="Proteomes" id="UP000269019"/>
    </source>
</evidence>
<sequence length="148" mass="16388">MGSHSIDAEVYNDVSTAEEPSAAWGWHRIGKRRTVTAAVLSAIFLLLMNFGNHHGHVETIYLVVIAVAILLMAGLWVKHPHFKQKTTVTAHNRPVGHIEPDWAHDQLTLTGKYADLNDAQLRSLNIDPATVHRPIDPVAAPTQRVIVK</sequence>
<dbReference type="KEGG" id="ccho:CCHOA_07285"/>
<keyword evidence="1" id="KW-1133">Transmembrane helix</keyword>
<feature type="transmembrane region" description="Helical" evidence="1">
    <location>
        <begin position="59"/>
        <end position="77"/>
    </location>
</feature>
<dbReference type="OrthoDB" id="3401220at2"/>
<proteinExistence type="predicted"/>
<accession>A0A3G6J7I8</accession>
<evidence type="ECO:0000313" key="2">
    <source>
        <dbReference type="EMBL" id="AZA13849.1"/>
    </source>
</evidence>
<dbReference type="RefSeq" id="WP_123928478.1">
    <property type="nucleotide sequence ID" value="NZ_CP033896.1"/>
</dbReference>
<evidence type="ECO:0000256" key="1">
    <source>
        <dbReference type="SAM" id="Phobius"/>
    </source>
</evidence>
<keyword evidence="1" id="KW-0812">Transmembrane</keyword>
<keyword evidence="3" id="KW-1185">Reference proteome</keyword>
<protein>
    <recommendedName>
        <fullName evidence="4">DUF2631 domain-containing protein</fullName>
    </recommendedName>
</protein>
<dbReference type="InterPro" id="IPR024341">
    <property type="entry name" value="DUF2631"/>
</dbReference>
<dbReference type="Proteomes" id="UP000269019">
    <property type="component" value="Chromosome"/>
</dbReference>
<evidence type="ECO:0008006" key="4">
    <source>
        <dbReference type="Google" id="ProtNLM"/>
    </source>
</evidence>